<dbReference type="InterPro" id="IPR022357">
    <property type="entry name" value="MIP_CS"/>
</dbReference>
<dbReference type="AlphaFoldDB" id="A0A0D0BP72"/>
<dbReference type="CDD" id="cd00333">
    <property type="entry name" value="MIP"/>
    <property type="match status" value="1"/>
</dbReference>
<gene>
    <name evidence="11" type="ORF">CY34DRAFT_104478</name>
</gene>
<dbReference type="InterPro" id="IPR000425">
    <property type="entry name" value="MIP"/>
</dbReference>
<feature type="transmembrane region" description="Helical" evidence="10">
    <location>
        <begin position="228"/>
        <end position="246"/>
    </location>
</feature>
<reference evidence="12" key="2">
    <citation type="submission" date="2015-01" db="EMBL/GenBank/DDBJ databases">
        <title>Evolutionary Origins and Diversification of the Mycorrhizal Mutualists.</title>
        <authorList>
            <consortium name="DOE Joint Genome Institute"/>
            <consortium name="Mycorrhizal Genomics Consortium"/>
            <person name="Kohler A."/>
            <person name="Kuo A."/>
            <person name="Nagy L.G."/>
            <person name="Floudas D."/>
            <person name="Copeland A."/>
            <person name="Barry K.W."/>
            <person name="Cichocki N."/>
            <person name="Veneault-Fourrey C."/>
            <person name="LaButti K."/>
            <person name="Lindquist E.A."/>
            <person name="Lipzen A."/>
            <person name="Lundell T."/>
            <person name="Morin E."/>
            <person name="Murat C."/>
            <person name="Riley R."/>
            <person name="Ohm R."/>
            <person name="Sun H."/>
            <person name="Tunlid A."/>
            <person name="Henrissat B."/>
            <person name="Grigoriev I.V."/>
            <person name="Hibbett D.S."/>
            <person name="Martin F."/>
        </authorList>
    </citation>
    <scope>NUCLEOTIDE SEQUENCE [LARGE SCALE GENOMIC DNA]</scope>
    <source>
        <strain evidence="12">UH-Slu-Lm8-n1</strain>
    </source>
</reference>
<evidence type="ECO:0000256" key="4">
    <source>
        <dbReference type="ARBA" id="ARBA00022692"/>
    </source>
</evidence>
<evidence type="ECO:0000313" key="12">
    <source>
        <dbReference type="Proteomes" id="UP000054485"/>
    </source>
</evidence>
<evidence type="ECO:0000256" key="6">
    <source>
        <dbReference type="ARBA" id="ARBA00022989"/>
    </source>
</evidence>
<dbReference type="PANTHER" id="PTHR43829">
    <property type="entry name" value="AQUAPORIN OR AQUAGLYCEROPORIN RELATED"/>
    <property type="match status" value="1"/>
</dbReference>
<dbReference type="GO" id="GO:0015254">
    <property type="term" value="F:glycerol channel activity"/>
    <property type="evidence" value="ECO:0007669"/>
    <property type="project" value="TreeGrafter"/>
</dbReference>
<dbReference type="EMBL" id="KN835146">
    <property type="protein sequence ID" value="KIK47502.1"/>
    <property type="molecule type" value="Genomic_DNA"/>
</dbReference>
<keyword evidence="5" id="KW-0677">Repeat</keyword>
<evidence type="ECO:0000256" key="1">
    <source>
        <dbReference type="ARBA" id="ARBA00004141"/>
    </source>
</evidence>
<reference evidence="11 12" key="1">
    <citation type="submission" date="2014-04" db="EMBL/GenBank/DDBJ databases">
        <authorList>
            <consortium name="DOE Joint Genome Institute"/>
            <person name="Kuo A."/>
            <person name="Ruytinx J."/>
            <person name="Rineau F."/>
            <person name="Colpaert J."/>
            <person name="Kohler A."/>
            <person name="Nagy L.G."/>
            <person name="Floudas D."/>
            <person name="Copeland A."/>
            <person name="Barry K.W."/>
            <person name="Cichocki N."/>
            <person name="Veneault-Fourrey C."/>
            <person name="LaButti K."/>
            <person name="Lindquist E.A."/>
            <person name="Lipzen A."/>
            <person name="Lundell T."/>
            <person name="Morin E."/>
            <person name="Murat C."/>
            <person name="Sun H."/>
            <person name="Tunlid A."/>
            <person name="Henrissat B."/>
            <person name="Grigoriev I.V."/>
            <person name="Hibbett D.S."/>
            <person name="Martin F."/>
            <person name="Nordberg H.P."/>
            <person name="Cantor M.N."/>
            <person name="Hua S.X."/>
        </authorList>
    </citation>
    <scope>NUCLEOTIDE SEQUENCE [LARGE SCALE GENOMIC DNA]</scope>
    <source>
        <strain evidence="11 12">UH-Slu-Lm8-n1</strain>
    </source>
</reference>
<evidence type="ECO:0000256" key="10">
    <source>
        <dbReference type="SAM" id="Phobius"/>
    </source>
</evidence>
<dbReference type="Gene3D" id="1.20.1080.10">
    <property type="entry name" value="Glycerol uptake facilitator protein"/>
    <property type="match status" value="1"/>
</dbReference>
<feature type="transmembrane region" description="Helical" evidence="10">
    <location>
        <begin position="280"/>
        <end position="300"/>
    </location>
</feature>
<name>A0A0D0BP72_9AGAM</name>
<evidence type="ECO:0000256" key="2">
    <source>
        <dbReference type="ARBA" id="ARBA00006175"/>
    </source>
</evidence>
<dbReference type="SUPFAM" id="SSF81338">
    <property type="entry name" value="Aquaporin-like"/>
    <property type="match status" value="1"/>
</dbReference>
<keyword evidence="4 9" id="KW-0812">Transmembrane</keyword>
<dbReference type="PROSITE" id="PS00221">
    <property type="entry name" value="MIP"/>
    <property type="match status" value="1"/>
</dbReference>
<evidence type="ECO:0000256" key="7">
    <source>
        <dbReference type="ARBA" id="ARBA00023136"/>
    </source>
</evidence>
<dbReference type="InParanoid" id="A0A0D0BP72"/>
<evidence type="ECO:0000256" key="9">
    <source>
        <dbReference type="RuleBase" id="RU000477"/>
    </source>
</evidence>
<dbReference type="HOGENOM" id="CLU_020019_9_0_1"/>
<evidence type="ECO:0000256" key="5">
    <source>
        <dbReference type="ARBA" id="ARBA00022737"/>
    </source>
</evidence>
<dbReference type="NCBIfam" id="TIGR00861">
    <property type="entry name" value="MIP"/>
    <property type="match status" value="1"/>
</dbReference>
<evidence type="ECO:0000256" key="8">
    <source>
        <dbReference type="ARBA" id="ARBA00034651"/>
    </source>
</evidence>
<keyword evidence="3 9" id="KW-0813">Transport</keyword>
<comment type="catalytic activity">
    <reaction evidence="8">
        <text>H2O(in) = H2O(out)</text>
        <dbReference type="Rhea" id="RHEA:29667"/>
        <dbReference type="ChEBI" id="CHEBI:15377"/>
    </reaction>
</comment>
<keyword evidence="12" id="KW-1185">Reference proteome</keyword>
<keyword evidence="6 10" id="KW-1133">Transmembrane helix</keyword>
<dbReference type="STRING" id="930992.A0A0D0BP72"/>
<sequence>MTDIIEKPIQRHSETSNNSFATRHNDISALGVVDFADCNQCSRYPNRWSSIRENISAPAAEFMGAFILCLLGCGGNCQANLSANKNVSANPAGDVVTSNLSWAIGLSLGVWLSANYSGGHLNPAVTIAFATVRGFPWKKVPIYLLAQLLGALCGAGVVYATYFHAIDIVEGGSNIRTIAGSGNLFGTYAADYLTSVSAFFTEFVGSAMLITGIFMFTDKKNGPAPPGVVPVGIFFTVLGISSALGMNTGAALNPARDLGPRILTAMVGYGGAVFNFRNQYWLWCPILGPIFGMVVAAFFYDVMLYRGSESITNKPTEEAERHHLHSCAHRNKLHGAAEIV</sequence>
<dbReference type="InterPro" id="IPR050363">
    <property type="entry name" value="MIP/Aquaporin"/>
</dbReference>
<proteinExistence type="inferred from homology"/>
<dbReference type="PRINTS" id="PR00783">
    <property type="entry name" value="MINTRINSICP"/>
</dbReference>
<keyword evidence="7 10" id="KW-0472">Membrane</keyword>
<dbReference type="SMR" id="A0A0D0BP72"/>
<accession>A0A0D0BP72</accession>
<feature type="transmembrane region" description="Helical" evidence="10">
    <location>
        <begin position="192"/>
        <end position="216"/>
    </location>
</feature>
<dbReference type="OrthoDB" id="3222at2759"/>
<organism evidence="11 12">
    <name type="scientific">Suillus luteus UH-Slu-Lm8-n1</name>
    <dbReference type="NCBI Taxonomy" id="930992"/>
    <lineage>
        <taxon>Eukaryota</taxon>
        <taxon>Fungi</taxon>
        <taxon>Dikarya</taxon>
        <taxon>Basidiomycota</taxon>
        <taxon>Agaricomycotina</taxon>
        <taxon>Agaricomycetes</taxon>
        <taxon>Agaricomycetidae</taxon>
        <taxon>Boletales</taxon>
        <taxon>Suillineae</taxon>
        <taxon>Suillaceae</taxon>
        <taxon>Suillus</taxon>
    </lineage>
</organism>
<evidence type="ECO:0000313" key="11">
    <source>
        <dbReference type="EMBL" id="KIK47502.1"/>
    </source>
</evidence>
<dbReference type="GO" id="GO:0005886">
    <property type="term" value="C:plasma membrane"/>
    <property type="evidence" value="ECO:0007669"/>
    <property type="project" value="TreeGrafter"/>
</dbReference>
<feature type="transmembrane region" description="Helical" evidence="10">
    <location>
        <begin position="142"/>
        <end position="162"/>
    </location>
</feature>
<dbReference type="GO" id="GO:0015250">
    <property type="term" value="F:water channel activity"/>
    <property type="evidence" value="ECO:0007669"/>
    <property type="project" value="TreeGrafter"/>
</dbReference>
<protein>
    <recommendedName>
        <fullName evidence="13">Aquaporin</fullName>
    </recommendedName>
</protein>
<dbReference type="Proteomes" id="UP000054485">
    <property type="component" value="Unassembled WGS sequence"/>
</dbReference>
<evidence type="ECO:0000256" key="3">
    <source>
        <dbReference type="ARBA" id="ARBA00022448"/>
    </source>
</evidence>
<dbReference type="InterPro" id="IPR023271">
    <property type="entry name" value="Aquaporin-like"/>
</dbReference>
<comment type="subcellular location">
    <subcellularLocation>
        <location evidence="1">Membrane</location>
        <topology evidence="1">Multi-pass membrane protein</topology>
    </subcellularLocation>
</comment>
<dbReference type="PANTHER" id="PTHR43829:SF9">
    <property type="entry name" value="AQUAPORIN-9"/>
    <property type="match status" value="1"/>
</dbReference>
<comment type="similarity">
    <text evidence="2 9">Belongs to the MIP/aquaporin (TC 1.A.8) family.</text>
</comment>
<dbReference type="Pfam" id="PF00230">
    <property type="entry name" value="MIP"/>
    <property type="match status" value="1"/>
</dbReference>
<evidence type="ECO:0008006" key="13">
    <source>
        <dbReference type="Google" id="ProtNLM"/>
    </source>
</evidence>